<feature type="region of interest" description="Disordered" evidence="1">
    <location>
        <begin position="181"/>
        <end position="200"/>
    </location>
</feature>
<accession>A0A8A4TJ96</accession>
<evidence type="ECO:0000313" key="3">
    <source>
        <dbReference type="Proteomes" id="UP000663929"/>
    </source>
</evidence>
<dbReference type="AlphaFoldDB" id="A0A8A4TJ96"/>
<dbReference type="Proteomes" id="UP000663929">
    <property type="component" value="Chromosome"/>
</dbReference>
<dbReference type="EMBL" id="CP071793">
    <property type="protein sequence ID" value="QTD50099.1"/>
    <property type="molecule type" value="Genomic_DNA"/>
</dbReference>
<evidence type="ECO:0000256" key="1">
    <source>
        <dbReference type="SAM" id="MobiDB-lite"/>
    </source>
</evidence>
<gene>
    <name evidence="2" type="ORF">J3U87_31330</name>
</gene>
<evidence type="ECO:0000313" key="2">
    <source>
        <dbReference type="EMBL" id="QTD50099.1"/>
    </source>
</evidence>
<dbReference type="KEGG" id="scor:J3U87_31330"/>
<proteinExistence type="predicted"/>
<keyword evidence="3" id="KW-1185">Reference proteome</keyword>
<dbReference type="RefSeq" id="WP_237379730.1">
    <property type="nucleotide sequence ID" value="NZ_CP071793.1"/>
</dbReference>
<name>A0A8A4TJ96_SULCO</name>
<sequence>MRPPTETTFDVLNQNSVDNDWNGIGTVLAKDQSVNMPQTPNGTVIFAYANQATRNNQGQLAISSGGSEPLFPTVPFGANQPSILMNNWHANNLSVTNISAADDTPIWIAAYGPGIPGQFPLPLSVGATLPLSTTQSAQGNALPQFMQLAMRSQSSDLTIFGLIGGPTDEQGDNGHVFALNASENTGPGTGNPPPDGYTATTTGNNYAYQFNWGSSTVYVVNLSPVAPAQATVTLTKL</sequence>
<organism evidence="2 3">
    <name type="scientific">Sulfidibacter corallicola</name>
    <dbReference type="NCBI Taxonomy" id="2818388"/>
    <lineage>
        <taxon>Bacteria</taxon>
        <taxon>Pseudomonadati</taxon>
        <taxon>Acidobacteriota</taxon>
        <taxon>Holophagae</taxon>
        <taxon>Acanthopleuribacterales</taxon>
        <taxon>Acanthopleuribacteraceae</taxon>
        <taxon>Sulfidibacter</taxon>
    </lineage>
</organism>
<reference evidence="2" key="1">
    <citation type="submission" date="2021-03" db="EMBL/GenBank/DDBJ databases">
        <title>Acanthopleuribacteraceae sp. M133.</title>
        <authorList>
            <person name="Wang G."/>
        </authorList>
    </citation>
    <scope>NUCLEOTIDE SEQUENCE</scope>
    <source>
        <strain evidence="2">M133</strain>
    </source>
</reference>
<protein>
    <submittedName>
        <fullName evidence="2">Uncharacterized protein</fullName>
    </submittedName>
</protein>